<dbReference type="InterPro" id="IPR036457">
    <property type="entry name" value="PPM-type-like_dom_sf"/>
</dbReference>
<sequence>MEELIGYPEKGCIPLGVLPEIDVETGALQYTGETKIVLYTDGIFDDEKYITSENIENLKTLIIENQKVEADDLLDRIIAKSSNKAGSVEFHDDVTIIAATIY</sequence>
<gene>
    <name evidence="2" type="ORF">ACFSUL_13825</name>
</gene>
<evidence type="ECO:0000313" key="3">
    <source>
        <dbReference type="Proteomes" id="UP001597506"/>
    </source>
</evidence>
<feature type="domain" description="PPM-type phosphatase" evidence="1">
    <location>
        <begin position="9"/>
        <end position="100"/>
    </location>
</feature>
<evidence type="ECO:0000259" key="1">
    <source>
        <dbReference type="Pfam" id="PF07228"/>
    </source>
</evidence>
<proteinExistence type="predicted"/>
<evidence type="ECO:0000313" key="2">
    <source>
        <dbReference type="EMBL" id="MFD2681815.1"/>
    </source>
</evidence>
<reference evidence="3" key="1">
    <citation type="journal article" date="2019" name="Int. J. Syst. Evol. Microbiol.">
        <title>The Global Catalogue of Microorganisms (GCM) 10K type strain sequencing project: providing services to taxonomists for standard genome sequencing and annotation.</title>
        <authorList>
            <consortium name="The Broad Institute Genomics Platform"/>
            <consortium name="The Broad Institute Genome Sequencing Center for Infectious Disease"/>
            <person name="Wu L."/>
            <person name="Ma J."/>
        </authorList>
    </citation>
    <scope>NUCLEOTIDE SEQUENCE [LARGE SCALE GENOMIC DNA]</scope>
    <source>
        <strain evidence="3">KCTC 3913</strain>
    </source>
</reference>
<dbReference type="Gene3D" id="3.60.40.10">
    <property type="entry name" value="PPM-type phosphatase domain"/>
    <property type="match status" value="1"/>
</dbReference>
<dbReference type="InterPro" id="IPR001932">
    <property type="entry name" value="PPM-type_phosphatase-like_dom"/>
</dbReference>
<organism evidence="2 3">
    <name type="scientific">Bacillus seohaeanensis</name>
    <dbReference type="NCBI Taxonomy" id="284580"/>
    <lineage>
        <taxon>Bacteria</taxon>
        <taxon>Bacillati</taxon>
        <taxon>Bacillota</taxon>
        <taxon>Bacilli</taxon>
        <taxon>Bacillales</taxon>
        <taxon>Bacillaceae</taxon>
        <taxon>Bacillus</taxon>
    </lineage>
</organism>
<protein>
    <submittedName>
        <fullName evidence="2">SpoIIE family protein phosphatase</fullName>
    </submittedName>
</protein>
<dbReference type="RefSeq" id="WP_377936342.1">
    <property type="nucleotide sequence ID" value="NZ_JBHUMF010000031.1"/>
</dbReference>
<accession>A0ABW5RSZ1</accession>
<name>A0ABW5RSZ1_9BACI</name>
<keyword evidence="3" id="KW-1185">Reference proteome</keyword>
<dbReference type="Pfam" id="PF07228">
    <property type="entry name" value="SpoIIE"/>
    <property type="match status" value="1"/>
</dbReference>
<dbReference type="EMBL" id="JBHUMF010000031">
    <property type="protein sequence ID" value="MFD2681815.1"/>
    <property type="molecule type" value="Genomic_DNA"/>
</dbReference>
<comment type="caution">
    <text evidence="2">The sequence shown here is derived from an EMBL/GenBank/DDBJ whole genome shotgun (WGS) entry which is preliminary data.</text>
</comment>
<dbReference type="Proteomes" id="UP001597506">
    <property type="component" value="Unassembled WGS sequence"/>
</dbReference>